<sequence length="153" mass="16534">MGDGPVHLAEARAAVTALPGVGVAAMSSVYRTEPQGRKDQPWFANQVLALDCDGMTADALLGALLRIETELGRVRDPADRFGPRVIDLDLLLFGDEVRTAPCLTLPHPRMSERAFVLVPLCEIAPDLILPSGRSVKDLARALPHSVEGDRIFQ</sequence>
<dbReference type="PANTHER" id="PTHR43071">
    <property type="entry name" value="2-AMINO-4-HYDROXY-6-HYDROXYMETHYLDIHYDROPTERIDINE PYROPHOSPHOKINASE"/>
    <property type="match status" value="1"/>
</dbReference>
<dbReference type="Gene3D" id="3.30.70.560">
    <property type="entry name" value="7,8-Dihydro-6-hydroxymethylpterin-pyrophosphokinase HPPK"/>
    <property type="match status" value="1"/>
</dbReference>
<dbReference type="SUPFAM" id="SSF55083">
    <property type="entry name" value="6-hydroxymethyl-7,8-dihydropterin pyrophosphokinase, HPPK"/>
    <property type="match status" value="1"/>
</dbReference>
<reference evidence="14" key="1">
    <citation type="journal article" date="2021" name="PeerJ">
        <title>Extensive microbial diversity within the chicken gut microbiome revealed by metagenomics and culture.</title>
        <authorList>
            <person name="Gilroy R."/>
            <person name="Ravi A."/>
            <person name="Getino M."/>
            <person name="Pursley I."/>
            <person name="Horton D.L."/>
            <person name="Alikhan N.F."/>
            <person name="Baker D."/>
            <person name="Gharbi K."/>
            <person name="Hall N."/>
            <person name="Watson M."/>
            <person name="Adriaenssens E.M."/>
            <person name="Foster-Nyarko E."/>
            <person name="Jarju S."/>
            <person name="Secka A."/>
            <person name="Antonio M."/>
            <person name="Oren A."/>
            <person name="Chaudhuri R.R."/>
            <person name="La Ragione R."/>
            <person name="Hildebrand F."/>
            <person name="Pallen M.J."/>
        </authorList>
    </citation>
    <scope>NUCLEOTIDE SEQUENCE</scope>
    <source>
        <strain evidence="14">CHK186-16707</strain>
    </source>
</reference>
<evidence type="ECO:0000256" key="8">
    <source>
        <dbReference type="ARBA" id="ARBA00022840"/>
    </source>
</evidence>
<evidence type="ECO:0000256" key="6">
    <source>
        <dbReference type="ARBA" id="ARBA00022741"/>
    </source>
</evidence>
<dbReference type="PROSITE" id="PS00794">
    <property type="entry name" value="HPPK"/>
    <property type="match status" value="1"/>
</dbReference>
<name>A0A9D2KKU3_9BACT</name>
<dbReference type="PANTHER" id="PTHR43071:SF1">
    <property type="entry name" value="2-AMINO-4-HYDROXY-6-HYDROXYMETHYLDIHYDROPTERIDINE PYROPHOSPHOKINASE"/>
    <property type="match status" value="1"/>
</dbReference>
<dbReference type="Pfam" id="PF01288">
    <property type="entry name" value="HPPK"/>
    <property type="match status" value="1"/>
</dbReference>
<dbReference type="GO" id="GO:0046656">
    <property type="term" value="P:folic acid biosynthetic process"/>
    <property type="evidence" value="ECO:0007669"/>
    <property type="project" value="UniProtKB-KW"/>
</dbReference>
<dbReference type="Proteomes" id="UP000824225">
    <property type="component" value="Unassembled WGS sequence"/>
</dbReference>
<dbReference type="GO" id="GO:0003848">
    <property type="term" value="F:2-amino-4-hydroxy-6-hydroxymethyldihydropteridine diphosphokinase activity"/>
    <property type="evidence" value="ECO:0007669"/>
    <property type="project" value="UniProtKB-EC"/>
</dbReference>
<evidence type="ECO:0000256" key="10">
    <source>
        <dbReference type="ARBA" id="ARBA00029409"/>
    </source>
</evidence>
<protein>
    <recommendedName>
        <fullName evidence="4">2-amino-4-hydroxy-6-hydroxymethyldihydropteridine pyrophosphokinase</fullName>
        <ecNumber evidence="3">2.7.6.3</ecNumber>
    </recommendedName>
    <alternativeName>
        <fullName evidence="11">6-hydroxymethyl-7,8-dihydropterin pyrophosphokinase</fullName>
    </alternativeName>
    <alternativeName>
        <fullName evidence="12">7,8-dihydro-6-hydroxymethylpterin-pyrophosphokinase</fullName>
    </alternativeName>
</protein>
<organism evidence="14 15">
    <name type="scientific">Candidatus Mailhella merdigallinarum</name>
    <dbReference type="NCBI Taxonomy" id="2838658"/>
    <lineage>
        <taxon>Bacteria</taxon>
        <taxon>Pseudomonadati</taxon>
        <taxon>Thermodesulfobacteriota</taxon>
        <taxon>Desulfovibrionia</taxon>
        <taxon>Desulfovibrionales</taxon>
        <taxon>Desulfovibrionaceae</taxon>
        <taxon>Mailhella</taxon>
    </lineage>
</organism>
<evidence type="ECO:0000256" key="9">
    <source>
        <dbReference type="ARBA" id="ARBA00022909"/>
    </source>
</evidence>
<evidence type="ECO:0000256" key="11">
    <source>
        <dbReference type="ARBA" id="ARBA00029766"/>
    </source>
</evidence>
<comment type="pathway">
    <text evidence="1">Cofactor biosynthesis; tetrahydrofolate biosynthesis; 2-amino-4-hydroxy-6-hydroxymethyl-7,8-dihydropteridine diphosphate from 7,8-dihydroneopterin triphosphate: step 4/4.</text>
</comment>
<evidence type="ECO:0000256" key="2">
    <source>
        <dbReference type="ARBA" id="ARBA00005810"/>
    </source>
</evidence>
<dbReference type="NCBIfam" id="TIGR01498">
    <property type="entry name" value="folK"/>
    <property type="match status" value="1"/>
</dbReference>
<evidence type="ECO:0000256" key="4">
    <source>
        <dbReference type="ARBA" id="ARBA00016218"/>
    </source>
</evidence>
<comment type="caution">
    <text evidence="14">The sequence shown here is derived from an EMBL/GenBank/DDBJ whole genome shotgun (WGS) entry which is preliminary data.</text>
</comment>
<evidence type="ECO:0000313" key="14">
    <source>
        <dbReference type="EMBL" id="HJA09239.1"/>
    </source>
</evidence>
<evidence type="ECO:0000256" key="12">
    <source>
        <dbReference type="ARBA" id="ARBA00033413"/>
    </source>
</evidence>
<keyword evidence="9" id="KW-0289">Folate biosynthesis</keyword>
<dbReference type="GO" id="GO:0016301">
    <property type="term" value="F:kinase activity"/>
    <property type="evidence" value="ECO:0007669"/>
    <property type="project" value="UniProtKB-KW"/>
</dbReference>
<accession>A0A9D2KKU3</accession>
<comment type="similarity">
    <text evidence="2">Belongs to the HPPK family.</text>
</comment>
<evidence type="ECO:0000256" key="5">
    <source>
        <dbReference type="ARBA" id="ARBA00022679"/>
    </source>
</evidence>
<dbReference type="GO" id="GO:0005524">
    <property type="term" value="F:ATP binding"/>
    <property type="evidence" value="ECO:0007669"/>
    <property type="project" value="UniProtKB-KW"/>
</dbReference>
<dbReference type="AlphaFoldDB" id="A0A9D2KKU3"/>
<keyword evidence="6" id="KW-0547">Nucleotide-binding</keyword>
<gene>
    <name evidence="14" type="primary">folK</name>
    <name evidence="14" type="ORF">H9962_08645</name>
</gene>
<evidence type="ECO:0000256" key="7">
    <source>
        <dbReference type="ARBA" id="ARBA00022777"/>
    </source>
</evidence>
<feature type="domain" description="7,8-dihydro-6-hydroxymethylpterin-pyrophosphokinase" evidence="13">
    <location>
        <begin position="80"/>
        <end position="91"/>
    </location>
</feature>
<dbReference type="CDD" id="cd00483">
    <property type="entry name" value="HPPK"/>
    <property type="match status" value="1"/>
</dbReference>
<evidence type="ECO:0000256" key="1">
    <source>
        <dbReference type="ARBA" id="ARBA00005051"/>
    </source>
</evidence>
<keyword evidence="8" id="KW-0067">ATP-binding</keyword>
<dbReference type="InterPro" id="IPR035907">
    <property type="entry name" value="Hppk_sf"/>
</dbReference>
<dbReference type="EMBL" id="DXAN01000028">
    <property type="protein sequence ID" value="HJA09239.1"/>
    <property type="molecule type" value="Genomic_DNA"/>
</dbReference>
<evidence type="ECO:0000313" key="15">
    <source>
        <dbReference type="Proteomes" id="UP000824225"/>
    </source>
</evidence>
<proteinExistence type="inferred from homology"/>
<evidence type="ECO:0000259" key="13">
    <source>
        <dbReference type="PROSITE" id="PS00794"/>
    </source>
</evidence>
<keyword evidence="5 14" id="KW-0808">Transferase</keyword>
<comment type="function">
    <text evidence="10">Catalyzes the transfer of pyrophosphate from adenosine triphosphate (ATP) to 6-hydroxymethyl-7,8-dihydropterin, an enzymatic step in folate biosynthesis pathway.</text>
</comment>
<keyword evidence="7" id="KW-0418">Kinase</keyword>
<reference evidence="14" key="2">
    <citation type="submission" date="2021-04" db="EMBL/GenBank/DDBJ databases">
        <authorList>
            <person name="Gilroy R."/>
        </authorList>
    </citation>
    <scope>NUCLEOTIDE SEQUENCE</scope>
    <source>
        <strain evidence="14">CHK186-16707</strain>
    </source>
</reference>
<evidence type="ECO:0000256" key="3">
    <source>
        <dbReference type="ARBA" id="ARBA00013253"/>
    </source>
</evidence>
<dbReference type="InterPro" id="IPR000550">
    <property type="entry name" value="Hppk"/>
</dbReference>
<dbReference type="EC" id="2.7.6.3" evidence="3"/>